<accession>A0ABU7WL94</accession>
<dbReference type="Pfam" id="PF19581">
    <property type="entry name" value="Glyoxalase_7"/>
    <property type="match status" value="1"/>
</dbReference>
<proteinExistence type="inferred from homology"/>
<reference evidence="5 6" key="1">
    <citation type="submission" date="2023-08" db="EMBL/GenBank/DDBJ databases">
        <authorList>
            <person name="Sharma P."/>
            <person name="Verma V."/>
            <person name="Mohan M.K."/>
            <person name="Dubey A.K."/>
        </authorList>
    </citation>
    <scope>NUCLEOTIDE SEQUENCE [LARGE SCALE GENOMIC DNA]</scope>
    <source>
        <strain evidence="5 6">ADP4</strain>
    </source>
</reference>
<evidence type="ECO:0000256" key="1">
    <source>
        <dbReference type="ARBA" id="ARBA00011051"/>
    </source>
</evidence>
<feature type="domain" description="VOC" evidence="4">
    <location>
        <begin position="13"/>
        <end position="130"/>
    </location>
</feature>
<dbReference type="PROSITE" id="PS51819">
    <property type="entry name" value="VOC"/>
    <property type="match status" value="1"/>
</dbReference>
<dbReference type="InterPro" id="IPR029068">
    <property type="entry name" value="Glyas_Bleomycin-R_OHBP_Dase"/>
</dbReference>
<comment type="caution">
    <text evidence="5">The sequence shown here is derived from an EMBL/GenBank/DDBJ whole genome shotgun (WGS) entry which is preliminary data.</text>
</comment>
<comment type="similarity">
    <text evidence="1">Belongs to the bleomycin resistance protein family.</text>
</comment>
<dbReference type="Proteomes" id="UP001348265">
    <property type="component" value="Unassembled WGS sequence"/>
</dbReference>
<sequence>MSETTPEAASGITFRHPVPVLRVFDVAKAHAFYLGYLGCAVDWEHRFAPDLPLYTQVSRGGLVLHLSEHHGDGTPGSVVYAELSGVRALHAELAAKDYPFQKPGLEEDAEIGLSLTVTDPFGNQLRFNEPPADRDEPSAE</sequence>
<evidence type="ECO:0000313" key="5">
    <source>
        <dbReference type="EMBL" id="MEF3111819.1"/>
    </source>
</evidence>
<dbReference type="Gene3D" id="3.10.180.10">
    <property type="entry name" value="2,3-Dihydroxybiphenyl 1,2-Dioxygenase, domain 1"/>
    <property type="match status" value="1"/>
</dbReference>
<keyword evidence="6" id="KW-1185">Reference proteome</keyword>
<dbReference type="EMBL" id="JAVFKM010000001">
    <property type="protein sequence ID" value="MEF3111819.1"/>
    <property type="molecule type" value="Genomic_DNA"/>
</dbReference>
<evidence type="ECO:0000256" key="2">
    <source>
        <dbReference type="ARBA" id="ARBA00021572"/>
    </source>
</evidence>
<dbReference type="RefSeq" id="WP_031010856.1">
    <property type="nucleotide sequence ID" value="NZ_JAVFKM010000001.1"/>
</dbReference>
<dbReference type="CDD" id="cd08349">
    <property type="entry name" value="BLMA_like"/>
    <property type="match status" value="1"/>
</dbReference>
<evidence type="ECO:0000256" key="3">
    <source>
        <dbReference type="ARBA" id="ARBA00023251"/>
    </source>
</evidence>
<gene>
    <name evidence="5" type="ORF">RB636_01160</name>
</gene>
<protein>
    <recommendedName>
        <fullName evidence="2">Bleomycin resistance protein</fullName>
    </recommendedName>
</protein>
<evidence type="ECO:0000259" key="4">
    <source>
        <dbReference type="PROSITE" id="PS51819"/>
    </source>
</evidence>
<evidence type="ECO:0000313" key="6">
    <source>
        <dbReference type="Proteomes" id="UP001348265"/>
    </source>
</evidence>
<dbReference type="SUPFAM" id="SSF54593">
    <property type="entry name" value="Glyoxalase/Bleomycin resistance protein/Dihydroxybiphenyl dioxygenase"/>
    <property type="match status" value="1"/>
</dbReference>
<dbReference type="InterPro" id="IPR037523">
    <property type="entry name" value="VOC_core"/>
</dbReference>
<organism evidence="5 6">
    <name type="scientific">Streptomyces chrestomyceticus</name>
    <dbReference type="NCBI Taxonomy" id="68185"/>
    <lineage>
        <taxon>Bacteria</taxon>
        <taxon>Bacillati</taxon>
        <taxon>Actinomycetota</taxon>
        <taxon>Actinomycetes</taxon>
        <taxon>Kitasatosporales</taxon>
        <taxon>Streptomycetaceae</taxon>
        <taxon>Streptomyces</taxon>
    </lineage>
</organism>
<keyword evidence="3" id="KW-0046">Antibiotic resistance</keyword>
<dbReference type="InterPro" id="IPR000335">
    <property type="entry name" value="Bleomycin-R"/>
</dbReference>
<name>A0ABU7WL94_9ACTN</name>